<evidence type="ECO:0000313" key="4">
    <source>
        <dbReference type="Proteomes" id="UP001442364"/>
    </source>
</evidence>
<protein>
    <submittedName>
        <fullName evidence="3">Class I SAM-dependent methyltransferase</fullName>
        <ecNumber evidence="3">2.1.1.-</ecNumber>
    </submittedName>
</protein>
<feature type="domain" description="Methyltransferase" evidence="2">
    <location>
        <begin position="73"/>
        <end position="168"/>
    </location>
</feature>
<dbReference type="GO" id="GO:0008168">
    <property type="term" value="F:methyltransferase activity"/>
    <property type="evidence" value="ECO:0007669"/>
    <property type="project" value="UniProtKB-KW"/>
</dbReference>
<keyword evidence="1 3" id="KW-0808">Transferase</keyword>
<name>A0ABV1BWY8_9FIRM</name>
<proteinExistence type="predicted"/>
<evidence type="ECO:0000256" key="1">
    <source>
        <dbReference type="ARBA" id="ARBA00022679"/>
    </source>
</evidence>
<dbReference type="PANTHER" id="PTHR43861">
    <property type="entry name" value="TRANS-ACONITATE 2-METHYLTRANSFERASE-RELATED"/>
    <property type="match status" value="1"/>
</dbReference>
<dbReference type="InterPro" id="IPR029063">
    <property type="entry name" value="SAM-dependent_MTases_sf"/>
</dbReference>
<evidence type="ECO:0000259" key="2">
    <source>
        <dbReference type="Pfam" id="PF13649"/>
    </source>
</evidence>
<gene>
    <name evidence="3" type="ORF">WMO14_10200</name>
</gene>
<organism evidence="3 4">
    <name type="scientific">[Lactobacillus] rogosae</name>
    <dbReference type="NCBI Taxonomy" id="706562"/>
    <lineage>
        <taxon>Bacteria</taxon>
        <taxon>Bacillati</taxon>
        <taxon>Bacillota</taxon>
        <taxon>Clostridia</taxon>
        <taxon>Lachnospirales</taxon>
        <taxon>Lachnospiraceae</taxon>
        <taxon>Lachnospira</taxon>
    </lineage>
</organism>
<dbReference type="RefSeq" id="WP_349153776.1">
    <property type="nucleotide sequence ID" value="NZ_JBBMER010000007.1"/>
</dbReference>
<dbReference type="CDD" id="cd02440">
    <property type="entry name" value="AdoMet_MTases"/>
    <property type="match status" value="1"/>
</dbReference>
<accession>A0ABV1BWY8</accession>
<reference evidence="3 4" key="1">
    <citation type="submission" date="2024-03" db="EMBL/GenBank/DDBJ databases">
        <title>Human intestinal bacterial collection.</title>
        <authorList>
            <person name="Pauvert C."/>
            <person name="Hitch T.C.A."/>
            <person name="Clavel T."/>
        </authorList>
    </citation>
    <scope>NUCLEOTIDE SEQUENCE [LARGE SCALE GENOMIC DNA]</scope>
    <source>
        <strain evidence="3 4">CLA-AA-H255</strain>
    </source>
</reference>
<dbReference type="Proteomes" id="UP001442364">
    <property type="component" value="Unassembled WGS sequence"/>
</dbReference>
<dbReference type="GO" id="GO:0032259">
    <property type="term" value="P:methylation"/>
    <property type="evidence" value="ECO:0007669"/>
    <property type="project" value="UniProtKB-KW"/>
</dbReference>
<dbReference type="Pfam" id="PF13649">
    <property type="entry name" value="Methyltransf_25"/>
    <property type="match status" value="1"/>
</dbReference>
<dbReference type="EC" id="2.1.1.-" evidence="3"/>
<dbReference type="EMBL" id="JBBMER010000007">
    <property type="protein sequence ID" value="MEQ2380251.1"/>
    <property type="molecule type" value="Genomic_DNA"/>
</dbReference>
<dbReference type="InterPro" id="IPR041698">
    <property type="entry name" value="Methyltransf_25"/>
</dbReference>
<dbReference type="Gene3D" id="3.40.50.150">
    <property type="entry name" value="Vaccinia Virus protein VP39"/>
    <property type="match status" value="1"/>
</dbReference>
<evidence type="ECO:0000313" key="3">
    <source>
        <dbReference type="EMBL" id="MEQ2380251.1"/>
    </source>
</evidence>
<sequence length="247" mass="28923">MNNRIYNDKVDVNNDNIREFYNKRAQKFIKGEKNQYTSVLLGDNNPEYAKKWDEFEKNYVGKYLNLGTDKKFLDIGCGIGRWAENVIDKCGQYIGTDFSIEMVKAARERFKEHSNAQFINSSFQDIFNNELIAKNKFDTIIITGVSMYINDSDLRNCYSSLKNILNDGAVVYIEESVGVKERLTLNHIWSDSLDDNYDAIYRTREEYLDLMNGLTDDLHIVEEGYFEQLDKKELSETSHWYIILNNK</sequence>
<dbReference type="SUPFAM" id="SSF53335">
    <property type="entry name" value="S-adenosyl-L-methionine-dependent methyltransferases"/>
    <property type="match status" value="1"/>
</dbReference>
<comment type="caution">
    <text evidence="3">The sequence shown here is derived from an EMBL/GenBank/DDBJ whole genome shotgun (WGS) entry which is preliminary data.</text>
</comment>
<keyword evidence="4" id="KW-1185">Reference proteome</keyword>
<keyword evidence="3" id="KW-0489">Methyltransferase</keyword>